<accession>A0A1Y6BRH9</accession>
<organism evidence="2 3">
    <name type="scientific">Tistlia consotensis USBA 355</name>
    <dbReference type="NCBI Taxonomy" id="560819"/>
    <lineage>
        <taxon>Bacteria</taxon>
        <taxon>Pseudomonadati</taxon>
        <taxon>Pseudomonadota</taxon>
        <taxon>Alphaproteobacteria</taxon>
        <taxon>Rhodospirillales</taxon>
        <taxon>Rhodovibrionaceae</taxon>
        <taxon>Tistlia</taxon>
    </lineage>
</organism>
<sequence>MPSKRPARSGTRPARRDTLLAGRAEAPDRKTVLYGAGPSPDEIEAYWKRKGYGGPRGDLPVRELRNEKDRRPNILADEAAIFPIEENPDADPTPPWSSWHSKGRDAVAKYERLIGAAAERYGVDPDLVKMVMYTENARGWWTVAGEPVGASATILPMNVNSEMWQQLGVTPEEAKDPAANIDLGVRLIKRLVERAPGASAGQIETLYNSLYAEKTNQVGAQAQQACDQRLWEKEEAPEFGFWNRGWATVEQGWERLRRLRR</sequence>
<dbReference type="RefSeq" id="WP_143596197.1">
    <property type="nucleotide sequence ID" value="NZ_FWZX01000006.1"/>
</dbReference>
<keyword evidence="3" id="KW-1185">Reference proteome</keyword>
<dbReference type="AlphaFoldDB" id="A0A1Y6BRH9"/>
<evidence type="ECO:0008006" key="4">
    <source>
        <dbReference type="Google" id="ProtNLM"/>
    </source>
</evidence>
<dbReference type="EMBL" id="FWZX01000006">
    <property type="protein sequence ID" value="SMF16189.1"/>
    <property type="molecule type" value="Genomic_DNA"/>
</dbReference>
<feature type="region of interest" description="Disordered" evidence="1">
    <location>
        <begin position="1"/>
        <end position="26"/>
    </location>
</feature>
<reference evidence="2 3" key="1">
    <citation type="submission" date="2017-04" db="EMBL/GenBank/DDBJ databases">
        <authorList>
            <person name="Afonso C.L."/>
            <person name="Miller P.J."/>
            <person name="Scott M.A."/>
            <person name="Spackman E."/>
            <person name="Goraichik I."/>
            <person name="Dimitrov K.M."/>
            <person name="Suarez D.L."/>
            <person name="Swayne D.E."/>
        </authorList>
    </citation>
    <scope>NUCLEOTIDE SEQUENCE [LARGE SCALE GENOMIC DNA]</scope>
    <source>
        <strain evidence="2 3">USBA 355</strain>
    </source>
</reference>
<dbReference type="Proteomes" id="UP000192917">
    <property type="component" value="Unassembled WGS sequence"/>
</dbReference>
<dbReference type="InterPro" id="IPR023346">
    <property type="entry name" value="Lysozyme-like_dom_sf"/>
</dbReference>
<gene>
    <name evidence="2" type="ORF">SAMN05428998_10630</name>
</gene>
<dbReference type="SUPFAM" id="SSF53955">
    <property type="entry name" value="Lysozyme-like"/>
    <property type="match status" value="1"/>
</dbReference>
<protein>
    <recommendedName>
        <fullName evidence="4">Transglycosylase SLT domain-containing protein</fullName>
    </recommendedName>
</protein>
<name>A0A1Y6BRH9_9PROT</name>
<evidence type="ECO:0000313" key="3">
    <source>
        <dbReference type="Proteomes" id="UP000192917"/>
    </source>
</evidence>
<dbReference type="Gene3D" id="1.10.530.10">
    <property type="match status" value="1"/>
</dbReference>
<proteinExistence type="predicted"/>
<evidence type="ECO:0000313" key="2">
    <source>
        <dbReference type="EMBL" id="SMF16189.1"/>
    </source>
</evidence>
<dbReference type="STRING" id="560819.SAMN05428998_10630"/>
<evidence type="ECO:0000256" key="1">
    <source>
        <dbReference type="SAM" id="MobiDB-lite"/>
    </source>
</evidence>